<dbReference type="InterPro" id="IPR007260">
    <property type="entry name" value="NanE"/>
</dbReference>
<dbReference type="InterPro" id="IPR013785">
    <property type="entry name" value="Aldolase_TIM"/>
</dbReference>
<dbReference type="EMBL" id="JACHLZ010000001">
    <property type="protein sequence ID" value="MBB5832596.1"/>
    <property type="molecule type" value="Genomic_DNA"/>
</dbReference>
<sequence>MHTLVHAAAARDAGARAVVVGTAITHPTTITTWFREAVTAR</sequence>
<keyword evidence="2" id="KW-1185">Reference proteome</keyword>
<dbReference type="GO" id="GO:0006051">
    <property type="term" value="P:N-acetylmannosamine metabolic process"/>
    <property type="evidence" value="ECO:0007669"/>
    <property type="project" value="InterPro"/>
</dbReference>
<dbReference type="Gene3D" id="3.20.20.70">
    <property type="entry name" value="Aldolase class I"/>
    <property type="match status" value="1"/>
</dbReference>
<dbReference type="Proteomes" id="UP000588158">
    <property type="component" value="Unassembled WGS sequence"/>
</dbReference>
<dbReference type="GO" id="GO:0047465">
    <property type="term" value="F:N-acylglucosamine-6-phosphate 2-epimerase activity"/>
    <property type="evidence" value="ECO:0007669"/>
    <property type="project" value="InterPro"/>
</dbReference>
<reference evidence="1 2" key="1">
    <citation type="submission" date="2020-08" db="EMBL/GenBank/DDBJ databases">
        <title>Sequencing the genomes of 1000 actinobacteria strains.</title>
        <authorList>
            <person name="Klenk H.-P."/>
        </authorList>
    </citation>
    <scope>NUCLEOTIDE SEQUENCE [LARGE SCALE GENOMIC DNA]</scope>
    <source>
        <strain evidence="1 2">DSM 28796</strain>
    </source>
</reference>
<dbReference type="SUPFAM" id="SSF110399">
    <property type="entry name" value="ThiG-like"/>
    <property type="match status" value="1"/>
</dbReference>
<comment type="caution">
    <text evidence="1">The sequence shown here is derived from an EMBL/GenBank/DDBJ whole genome shotgun (WGS) entry which is preliminary data.</text>
</comment>
<dbReference type="AlphaFoldDB" id="A0A841ACM9"/>
<protein>
    <submittedName>
        <fullName evidence="1">Putative N-acetylmannosamine-6-phosphate epimerase</fullName>
    </submittedName>
</protein>
<gene>
    <name evidence="1" type="ORF">HNR70_002409</name>
</gene>
<organism evidence="1 2">
    <name type="scientific">Brachybacterium aquaticum</name>
    <dbReference type="NCBI Taxonomy" id="1432564"/>
    <lineage>
        <taxon>Bacteria</taxon>
        <taxon>Bacillati</taxon>
        <taxon>Actinomycetota</taxon>
        <taxon>Actinomycetes</taxon>
        <taxon>Micrococcales</taxon>
        <taxon>Dermabacteraceae</taxon>
        <taxon>Brachybacterium</taxon>
    </lineage>
</organism>
<name>A0A841ACM9_9MICO</name>
<accession>A0A841ACM9</accession>
<dbReference type="Pfam" id="PF04131">
    <property type="entry name" value="NanE"/>
    <property type="match status" value="1"/>
</dbReference>
<proteinExistence type="predicted"/>
<evidence type="ECO:0000313" key="1">
    <source>
        <dbReference type="EMBL" id="MBB5832596.1"/>
    </source>
</evidence>
<evidence type="ECO:0000313" key="2">
    <source>
        <dbReference type="Proteomes" id="UP000588158"/>
    </source>
</evidence>